<dbReference type="Proteomes" id="UP000249682">
    <property type="component" value="Chromosome"/>
</dbReference>
<feature type="transmembrane region" description="Helical" evidence="1">
    <location>
        <begin position="32"/>
        <end position="54"/>
    </location>
</feature>
<feature type="transmembrane region" description="Helical" evidence="1">
    <location>
        <begin position="75"/>
        <end position="94"/>
    </location>
</feature>
<evidence type="ECO:0000313" key="3">
    <source>
        <dbReference type="Proteomes" id="UP000249682"/>
    </source>
</evidence>
<evidence type="ECO:0000256" key="1">
    <source>
        <dbReference type="SAM" id="Phobius"/>
    </source>
</evidence>
<reference evidence="2 3" key="1">
    <citation type="submission" date="2018-05" db="EMBL/GenBank/DDBJ databases">
        <title>Evolution of small genomes with special reference to Mycobacterium leprae.</title>
        <authorList>
            <person name="Mohanty P.S."/>
            <person name="Bansal A.K."/>
            <person name="Gupta U.D."/>
            <person name="Naaz F."/>
            <person name="Dwivedi V.D."/>
            <person name="Singh H."/>
            <person name="Gupta G."/>
            <person name="Sharma S."/>
            <person name="Arora M."/>
        </authorList>
    </citation>
    <scope>NUCLEOTIDE SEQUENCE [LARGE SCALE GENOMIC DNA]</scope>
    <source>
        <strain evidence="2 3">MRHRU-235-G</strain>
    </source>
</reference>
<sequence>MNDIVVVPVGGIQDLGADLRPNYKKSIKNDQVFASIIALFVLRIAIDMAGYSHAESIPHGLPVGGVRTGPDRGRCAMYFVAQAVSYLLIAYLNFTWPTHAHLETSGVRSQSQWRGPSSCSLSQAGCLRAHSAATSC</sequence>
<dbReference type="EMBL" id="CP029543">
    <property type="protein sequence ID" value="AWV48716.1"/>
    <property type="molecule type" value="Genomic_DNA"/>
</dbReference>
<name>A0AAD0KY79_MYCLR</name>
<keyword evidence="1" id="KW-0472">Membrane</keyword>
<keyword evidence="1" id="KW-1133">Transmembrane helix</keyword>
<organism evidence="2 3">
    <name type="scientific">Mycobacterium leprae</name>
    <dbReference type="NCBI Taxonomy" id="1769"/>
    <lineage>
        <taxon>Bacteria</taxon>
        <taxon>Bacillati</taxon>
        <taxon>Actinomycetota</taxon>
        <taxon>Actinomycetes</taxon>
        <taxon>Mycobacteriales</taxon>
        <taxon>Mycobacteriaceae</taxon>
        <taxon>Mycobacterium</taxon>
    </lineage>
</organism>
<protein>
    <submittedName>
        <fullName evidence="2">Uncharacterized protein</fullName>
    </submittedName>
</protein>
<gene>
    <name evidence="2" type="ORF">DIJ64_13585</name>
</gene>
<accession>A0AAD0KY79</accession>
<evidence type="ECO:0000313" key="2">
    <source>
        <dbReference type="EMBL" id="AWV48716.1"/>
    </source>
</evidence>
<keyword evidence="1" id="KW-0812">Transmembrane</keyword>
<proteinExistence type="predicted"/>
<dbReference type="AlphaFoldDB" id="A0AAD0KY79"/>